<evidence type="ECO:0000313" key="9">
    <source>
        <dbReference type="Proteomes" id="UP000009399"/>
    </source>
</evidence>
<dbReference type="PANTHER" id="PTHR21569">
    <property type="entry name" value="RIBOSOMAL PROTEIN S9"/>
    <property type="match status" value="1"/>
</dbReference>
<accession>A0AAI8AMK7</accession>
<keyword evidence="2 5" id="KW-0689">Ribosomal protein</keyword>
<sequence>MADKKITYRGLGRRKSSVARVIITPGTGEFKINKRAAKDYLKLDLLIQDALQPLEITKTTDQWNISVNASGGGLSGQAGAIRLGIARALLEASADYRPELKSKGMLTRDARAKERKKFGLRAARRSRQFSKR</sequence>
<keyword evidence="3 5" id="KW-0687">Ribonucleoprotein</keyword>
<dbReference type="GO" id="GO:0003735">
    <property type="term" value="F:structural constituent of ribosome"/>
    <property type="evidence" value="ECO:0007669"/>
    <property type="project" value="InterPro"/>
</dbReference>
<dbReference type="Pfam" id="PF00380">
    <property type="entry name" value="Ribosomal_S9"/>
    <property type="match status" value="1"/>
</dbReference>
<feature type="region of interest" description="Disordered" evidence="7">
    <location>
        <begin position="107"/>
        <end position="132"/>
    </location>
</feature>
<gene>
    <name evidence="5" type="primary">rpsI</name>
    <name evidence="8" type="ORF">MOS_137</name>
</gene>
<evidence type="ECO:0000256" key="2">
    <source>
        <dbReference type="ARBA" id="ARBA00022980"/>
    </source>
</evidence>
<dbReference type="GO" id="GO:0006412">
    <property type="term" value="P:translation"/>
    <property type="evidence" value="ECO:0007669"/>
    <property type="project" value="UniProtKB-UniRule"/>
</dbReference>
<comment type="similarity">
    <text evidence="1 5 6">Belongs to the universal ribosomal protein uS9 family.</text>
</comment>
<dbReference type="RefSeq" id="WP_013301960.1">
    <property type="nucleotide sequence ID" value="NC_019552.1"/>
</dbReference>
<evidence type="ECO:0000256" key="1">
    <source>
        <dbReference type="ARBA" id="ARBA00005251"/>
    </source>
</evidence>
<feature type="compositionally biased region" description="Basic residues" evidence="7">
    <location>
        <begin position="113"/>
        <end position="132"/>
    </location>
</feature>
<dbReference type="Gene3D" id="3.30.230.10">
    <property type="match status" value="1"/>
</dbReference>
<dbReference type="SUPFAM" id="SSF54211">
    <property type="entry name" value="Ribosomal protein S5 domain 2-like"/>
    <property type="match status" value="1"/>
</dbReference>
<dbReference type="HAMAP" id="MF_00532_B">
    <property type="entry name" value="Ribosomal_uS9_B"/>
    <property type="match status" value="1"/>
</dbReference>
<evidence type="ECO:0000256" key="4">
    <source>
        <dbReference type="ARBA" id="ARBA00035259"/>
    </source>
</evidence>
<organism evidence="8 9">
    <name type="scientific">Mesomycoplasma hyorhinis SK76</name>
    <dbReference type="NCBI Taxonomy" id="1118964"/>
    <lineage>
        <taxon>Bacteria</taxon>
        <taxon>Bacillati</taxon>
        <taxon>Mycoplasmatota</taxon>
        <taxon>Mycoplasmoidales</taxon>
        <taxon>Metamycoplasmataceae</taxon>
        <taxon>Mesomycoplasma</taxon>
    </lineage>
</organism>
<dbReference type="PROSITE" id="PS00360">
    <property type="entry name" value="RIBOSOMAL_S9"/>
    <property type="match status" value="1"/>
</dbReference>
<reference evidence="8 9" key="1">
    <citation type="journal article" date="2013" name="Genome Announc.">
        <title>Complete Genome Sequence of Mycoplasma hyorhinis Strain SK76.</title>
        <authorList>
            <person name="Goodison S."/>
            <person name="Urquidi V."/>
            <person name="Kumar D."/>
            <person name="Reyes L."/>
            <person name="Rosser C.J."/>
        </authorList>
    </citation>
    <scope>NUCLEOTIDE SEQUENCE [LARGE SCALE GENOMIC DNA]</scope>
    <source>
        <strain evidence="8 9">SK76</strain>
    </source>
</reference>
<dbReference type="PANTHER" id="PTHR21569:SF1">
    <property type="entry name" value="SMALL RIBOSOMAL SUBUNIT PROTEIN US9M"/>
    <property type="match status" value="1"/>
</dbReference>
<dbReference type="Proteomes" id="UP000009399">
    <property type="component" value="Chromosome"/>
</dbReference>
<dbReference type="InterPro" id="IPR014721">
    <property type="entry name" value="Ribsml_uS5_D2-typ_fold_subgr"/>
</dbReference>
<dbReference type="GeneID" id="93248271"/>
<evidence type="ECO:0000256" key="3">
    <source>
        <dbReference type="ARBA" id="ARBA00023274"/>
    </source>
</evidence>
<protein>
    <recommendedName>
        <fullName evidence="4 5">Small ribosomal subunit protein uS9</fullName>
    </recommendedName>
</protein>
<evidence type="ECO:0000313" key="8">
    <source>
        <dbReference type="EMBL" id="AFX74069.1"/>
    </source>
</evidence>
<dbReference type="InterPro" id="IPR000754">
    <property type="entry name" value="Ribosomal_uS9"/>
</dbReference>
<dbReference type="InterPro" id="IPR023035">
    <property type="entry name" value="Ribosomal_uS9_bac/plastid"/>
</dbReference>
<evidence type="ECO:0000256" key="6">
    <source>
        <dbReference type="RuleBase" id="RU003815"/>
    </source>
</evidence>
<evidence type="ECO:0000256" key="7">
    <source>
        <dbReference type="SAM" id="MobiDB-lite"/>
    </source>
</evidence>
<proteinExistence type="inferred from homology"/>
<name>A0AAI8AMK7_MESHY</name>
<dbReference type="KEGG" id="mhs:MOS_137"/>
<dbReference type="InterPro" id="IPR020568">
    <property type="entry name" value="Ribosomal_Su5_D2-typ_SF"/>
</dbReference>
<dbReference type="GO" id="GO:0022627">
    <property type="term" value="C:cytosolic small ribosomal subunit"/>
    <property type="evidence" value="ECO:0007669"/>
    <property type="project" value="TreeGrafter"/>
</dbReference>
<dbReference type="AlphaFoldDB" id="A0AAI8AMK7"/>
<dbReference type="GO" id="GO:0003723">
    <property type="term" value="F:RNA binding"/>
    <property type="evidence" value="ECO:0007669"/>
    <property type="project" value="TreeGrafter"/>
</dbReference>
<dbReference type="EMBL" id="CP003914">
    <property type="protein sequence ID" value="AFX74069.1"/>
    <property type="molecule type" value="Genomic_DNA"/>
</dbReference>
<dbReference type="InterPro" id="IPR020574">
    <property type="entry name" value="Ribosomal_uS9_CS"/>
</dbReference>
<evidence type="ECO:0000256" key="5">
    <source>
        <dbReference type="HAMAP-Rule" id="MF_00532"/>
    </source>
</evidence>
<dbReference type="FunFam" id="3.30.230.10:FF:000001">
    <property type="entry name" value="30S ribosomal protein S9"/>
    <property type="match status" value="1"/>
</dbReference>
<dbReference type="NCBIfam" id="NF001099">
    <property type="entry name" value="PRK00132.1"/>
    <property type="match status" value="1"/>
</dbReference>